<dbReference type="EMBL" id="CM042883">
    <property type="protein sequence ID" value="KAI4373198.1"/>
    <property type="molecule type" value="Genomic_DNA"/>
</dbReference>
<gene>
    <name evidence="1" type="ORF">MLD38_011351</name>
</gene>
<protein>
    <submittedName>
        <fullName evidence="1">Uncharacterized protein</fullName>
    </submittedName>
</protein>
<proteinExistence type="predicted"/>
<name>A0ACB9R2S7_9MYRT</name>
<reference evidence="2" key="1">
    <citation type="journal article" date="2023" name="Front. Plant Sci.">
        <title>Chromosomal-level genome assembly of Melastoma candidum provides insights into trichome evolution.</title>
        <authorList>
            <person name="Zhong Y."/>
            <person name="Wu W."/>
            <person name="Sun C."/>
            <person name="Zou P."/>
            <person name="Liu Y."/>
            <person name="Dai S."/>
            <person name="Zhou R."/>
        </authorList>
    </citation>
    <scope>NUCLEOTIDE SEQUENCE [LARGE SCALE GENOMIC DNA]</scope>
</reference>
<keyword evidence="2" id="KW-1185">Reference proteome</keyword>
<dbReference type="Proteomes" id="UP001057402">
    <property type="component" value="Chromosome 4"/>
</dbReference>
<evidence type="ECO:0000313" key="2">
    <source>
        <dbReference type="Proteomes" id="UP001057402"/>
    </source>
</evidence>
<comment type="caution">
    <text evidence="1">The sequence shown here is derived from an EMBL/GenBank/DDBJ whole genome shotgun (WGS) entry which is preliminary data.</text>
</comment>
<sequence length="316" mass="34317">MALSGRSTSGCGVFEAWTRSGAWVYQRTEMGYAGGRWVAAAGDGDVQGCVGHRGRLSFAAEWFGACRSCRQPRIRWKASGAPPLVLEGNRCCGRNREPVAGGLEGARPGEASGRLVRCFGERRRRCGFDADVNSLSWKADSLLRKVNLLRWGGGREDWLAAARLFHGCGELVRPESSLAKRGEVSEKRSLSLVAVDEAGAAVKDQRRCRCVWGSWSPPQLEFQCIPAEASNEVEAACSLECDLLHDAVMVRSAWVDRQKGAPSHHMSGYLGSGQVRSDPSVLDRWKTGTATLERNGDGGRRLEEASSFSGKSSLPE</sequence>
<accession>A0ACB9R2S7</accession>
<organism evidence="1 2">
    <name type="scientific">Melastoma candidum</name>
    <dbReference type="NCBI Taxonomy" id="119954"/>
    <lineage>
        <taxon>Eukaryota</taxon>
        <taxon>Viridiplantae</taxon>
        <taxon>Streptophyta</taxon>
        <taxon>Embryophyta</taxon>
        <taxon>Tracheophyta</taxon>
        <taxon>Spermatophyta</taxon>
        <taxon>Magnoliopsida</taxon>
        <taxon>eudicotyledons</taxon>
        <taxon>Gunneridae</taxon>
        <taxon>Pentapetalae</taxon>
        <taxon>rosids</taxon>
        <taxon>malvids</taxon>
        <taxon>Myrtales</taxon>
        <taxon>Melastomataceae</taxon>
        <taxon>Melastomatoideae</taxon>
        <taxon>Melastomateae</taxon>
        <taxon>Melastoma</taxon>
    </lineage>
</organism>
<evidence type="ECO:0000313" key="1">
    <source>
        <dbReference type="EMBL" id="KAI4373198.1"/>
    </source>
</evidence>